<name>A0AAQ3PCL6_VIGMU</name>
<dbReference type="EMBL" id="CP144700">
    <property type="protein sequence ID" value="WVZ24605.1"/>
    <property type="molecule type" value="Genomic_DNA"/>
</dbReference>
<sequence length="107" mass="12067">MTEAKHPLKWKWSNPTTILRIVESVTYTHAPTTVISGSKSSTLFKELVEHSWDIELKRESAALFLGILASNVYLKILDVIWESSDVSECFGQALTLDFLVPSRQPAF</sequence>
<reference evidence="1 2" key="1">
    <citation type="journal article" date="2023" name="Life. Sci Alliance">
        <title>Evolutionary insights into 3D genome organization and epigenetic landscape of Vigna mungo.</title>
        <authorList>
            <person name="Junaid A."/>
            <person name="Singh B."/>
            <person name="Bhatia S."/>
        </authorList>
    </citation>
    <scope>NUCLEOTIDE SEQUENCE [LARGE SCALE GENOMIC DNA]</scope>
    <source>
        <strain evidence="1">Urdbean</strain>
    </source>
</reference>
<dbReference type="AlphaFoldDB" id="A0AAQ3PCL6"/>
<accession>A0AAQ3PCL6</accession>
<evidence type="ECO:0000313" key="1">
    <source>
        <dbReference type="EMBL" id="WVZ24605.1"/>
    </source>
</evidence>
<keyword evidence="2" id="KW-1185">Reference proteome</keyword>
<proteinExistence type="predicted"/>
<gene>
    <name evidence="1" type="ORF">V8G54_003149</name>
</gene>
<protein>
    <submittedName>
        <fullName evidence="1">Uncharacterized protein</fullName>
    </submittedName>
</protein>
<dbReference type="Proteomes" id="UP001374535">
    <property type="component" value="Chromosome 1"/>
</dbReference>
<evidence type="ECO:0000313" key="2">
    <source>
        <dbReference type="Proteomes" id="UP001374535"/>
    </source>
</evidence>
<organism evidence="1 2">
    <name type="scientific">Vigna mungo</name>
    <name type="common">Black gram</name>
    <name type="synonym">Phaseolus mungo</name>
    <dbReference type="NCBI Taxonomy" id="3915"/>
    <lineage>
        <taxon>Eukaryota</taxon>
        <taxon>Viridiplantae</taxon>
        <taxon>Streptophyta</taxon>
        <taxon>Embryophyta</taxon>
        <taxon>Tracheophyta</taxon>
        <taxon>Spermatophyta</taxon>
        <taxon>Magnoliopsida</taxon>
        <taxon>eudicotyledons</taxon>
        <taxon>Gunneridae</taxon>
        <taxon>Pentapetalae</taxon>
        <taxon>rosids</taxon>
        <taxon>fabids</taxon>
        <taxon>Fabales</taxon>
        <taxon>Fabaceae</taxon>
        <taxon>Papilionoideae</taxon>
        <taxon>50 kb inversion clade</taxon>
        <taxon>NPAAA clade</taxon>
        <taxon>indigoferoid/millettioid clade</taxon>
        <taxon>Phaseoleae</taxon>
        <taxon>Vigna</taxon>
    </lineage>
</organism>